<dbReference type="PANTHER" id="PTHR12879:SF8">
    <property type="entry name" value="SPHINGOLIPID DELTA(4)-DESATURASE DES1"/>
    <property type="match status" value="1"/>
</dbReference>
<dbReference type="InterPro" id="IPR005804">
    <property type="entry name" value="FA_desaturase_dom"/>
</dbReference>
<sequence>MATLFRYPDGVLPNVAALSFTLVGYVGGLALIGAAPWWANAIGFVLLTQALIWSAYYIHELAHNAIFKVQRTNERWGTLMTWLNGSCYAPFADMRRKHMRHHVERADVITFDVQAFLRASPAWFRNSVLALEWAYFPAVEYLMRGFVIALPFTEPKRRDQRARMLAIIAVRLSAFALLMVWSPKAAVLYCLSQWLFITFLRFADCFQHTYDSYPILDETPIPADKLRDRAYEQANTYSDVVGLNNRWLNLIWLNFGFHNAHHERPTAPWYRLPAFHKELYPDDYAQVITVGELLRSFHINRVKRVLSSNYGEVLDPSNARRADGFLGAVGVSFLTAV</sequence>
<proteinExistence type="predicted"/>
<dbReference type="EMBL" id="QFZK01000003">
    <property type="protein sequence ID" value="RFO97498.1"/>
    <property type="molecule type" value="Genomic_DNA"/>
</dbReference>
<keyword evidence="4" id="KW-1185">Reference proteome</keyword>
<dbReference type="AlphaFoldDB" id="A0A3E1RDQ5"/>
<dbReference type="GO" id="GO:0016020">
    <property type="term" value="C:membrane"/>
    <property type="evidence" value="ECO:0007669"/>
    <property type="project" value="GOC"/>
</dbReference>
<keyword evidence="1" id="KW-1133">Transmembrane helix</keyword>
<dbReference type="RefSeq" id="WP_117175228.1">
    <property type="nucleotide sequence ID" value="NZ_QFZK01000003.1"/>
</dbReference>
<feature type="domain" description="Fatty acid desaturase" evidence="2">
    <location>
        <begin position="36"/>
        <end position="288"/>
    </location>
</feature>
<reference evidence="3 4" key="1">
    <citation type="submission" date="2018-05" db="EMBL/GenBank/DDBJ databases">
        <title>Rhodoferax soyangensis sp.nov., isolated from an oligotrophic freshwater lake.</title>
        <authorList>
            <person name="Park M."/>
        </authorList>
    </citation>
    <scope>NUCLEOTIDE SEQUENCE [LARGE SCALE GENOMIC DNA]</scope>
    <source>
        <strain evidence="3 4">IMCC26218</strain>
    </source>
</reference>
<feature type="transmembrane region" description="Helical" evidence="1">
    <location>
        <begin position="38"/>
        <end position="58"/>
    </location>
</feature>
<evidence type="ECO:0000259" key="2">
    <source>
        <dbReference type="Pfam" id="PF00487"/>
    </source>
</evidence>
<dbReference type="PANTHER" id="PTHR12879">
    <property type="entry name" value="SPHINGOLIPID DELTA 4 DESATURASE/C-4 HYDROXYLASE PROTEIN DES2"/>
    <property type="match status" value="1"/>
</dbReference>
<name>A0A3E1RDQ5_9BURK</name>
<comment type="caution">
    <text evidence="3">The sequence shown here is derived from an EMBL/GenBank/DDBJ whole genome shotgun (WGS) entry which is preliminary data.</text>
</comment>
<dbReference type="CDD" id="cd01060">
    <property type="entry name" value="Membrane-FADS-like"/>
    <property type="match status" value="1"/>
</dbReference>
<evidence type="ECO:0000313" key="4">
    <source>
        <dbReference type="Proteomes" id="UP000260665"/>
    </source>
</evidence>
<feature type="transmembrane region" description="Helical" evidence="1">
    <location>
        <begin position="162"/>
        <end position="180"/>
    </location>
</feature>
<evidence type="ECO:0000313" key="3">
    <source>
        <dbReference type="EMBL" id="RFO97498.1"/>
    </source>
</evidence>
<feature type="transmembrane region" description="Helical" evidence="1">
    <location>
        <begin position="12"/>
        <end position="32"/>
    </location>
</feature>
<accession>A0A3E1RDQ5</accession>
<dbReference type="OrthoDB" id="784276at2"/>
<dbReference type="Pfam" id="PF00487">
    <property type="entry name" value="FA_desaturase"/>
    <property type="match status" value="1"/>
</dbReference>
<keyword evidence="1" id="KW-0472">Membrane</keyword>
<protein>
    <submittedName>
        <fullName evidence="3">Fatty acid desaturase</fullName>
    </submittedName>
</protein>
<evidence type="ECO:0000256" key="1">
    <source>
        <dbReference type="SAM" id="Phobius"/>
    </source>
</evidence>
<keyword evidence="1" id="KW-0812">Transmembrane</keyword>
<gene>
    <name evidence="3" type="ORF">DIC66_06395</name>
</gene>
<dbReference type="GO" id="GO:0046513">
    <property type="term" value="P:ceramide biosynthetic process"/>
    <property type="evidence" value="ECO:0007669"/>
    <property type="project" value="TreeGrafter"/>
</dbReference>
<dbReference type="Proteomes" id="UP000260665">
    <property type="component" value="Unassembled WGS sequence"/>
</dbReference>
<organism evidence="3 4">
    <name type="scientific">Rhodoferax lacus</name>
    <dbReference type="NCBI Taxonomy" id="2184758"/>
    <lineage>
        <taxon>Bacteria</taxon>
        <taxon>Pseudomonadati</taxon>
        <taxon>Pseudomonadota</taxon>
        <taxon>Betaproteobacteria</taxon>
        <taxon>Burkholderiales</taxon>
        <taxon>Comamonadaceae</taxon>
        <taxon>Rhodoferax</taxon>
    </lineage>
</organism>
<dbReference type="GO" id="GO:0042284">
    <property type="term" value="F:sphingolipid delta-4 desaturase activity"/>
    <property type="evidence" value="ECO:0007669"/>
    <property type="project" value="TreeGrafter"/>
</dbReference>